<dbReference type="AlphaFoldDB" id="A0A934QP63"/>
<proteinExistence type="predicted"/>
<dbReference type="PANTHER" id="PTHR34352">
    <property type="entry name" value="PROTEIN YHFA"/>
    <property type="match status" value="1"/>
</dbReference>
<dbReference type="EMBL" id="JAENJH010000001">
    <property type="protein sequence ID" value="MBK1783526.1"/>
    <property type="molecule type" value="Genomic_DNA"/>
</dbReference>
<dbReference type="InterPro" id="IPR015946">
    <property type="entry name" value="KH_dom-like_a/b"/>
</dbReference>
<dbReference type="InterPro" id="IPR003718">
    <property type="entry name" value="OsmC/Ohr_fam"/>
</dbReference>
<gene>
    <name evidence="1" type="ORF">JHE00_04245</name>
</gene>
<name>A0A934QP63_9PSEU</name>
<comment type="caution">
    <text evidence="1">The sequence shown here is derived from an EMBL/GenBank/DDBJ whole genome shotgun (WGS) entry which is preliminary data.</text>
</comment>
<evidence type="ECO:0000313" key="2">
    <source>
        <dbReference type="Proteomes" id="UP000635245"/>
    </source>
</evidence>
<dbReference type="Pfam" id="PF02566">
    <property type="entry name" value="OsmC"/>
    <property type="match status" value="1"/>
</dbReference>
<dbReference type="RefSeq" id="WP_200314916.1">
    <property type="nucleotide sequence ID" value="NZ_JAENJH010000001.1"/>
</dbReference>
<dbReference type="InterPro" id="IPR036102">
    <property type="entry name" value="OsmC/Ohrsf"/>
</dbReference>
<dbReference type="SUPFAM" id="SSF82784">
    <property type="entry name" value="OsmC-like"/>
    <property type="match status" value="1"/>
</dbReference>
<dbReference type="PANTHER" id="PTHR34352:SF1">
    <property type="entry name" value="PROTEIN YHFA"/>
    <property type="match status" value="1"/>
</dbReference>
<reference evidence="1" key="1">
    <citation type="submission" date="2020-12" db="EMBL/GenBank/DDBJ databases">
        <title>Prauserella sp. ASG 168, a novel actinomycete isolated from cave rock.</title>
        <authorList>
            <person name="Suriyachadkun C."/>
        </authorList>
    </citation>
    <scope>NUCLEOTIDE SEQUENCE</scope>
    <source>
        <strain evidence="1">ASG 168</strain>
    </source>
</reference>
<organism evidence="1 2">
    <name type="scientific">Prauserella cavernicola</name>
    <dbReference type="NCBI Taxonomy" id="2800127"/>
    <lineage>
        <taxon>Bacteria</taxon>
        <taxon>Bacillati</taxon>
        <taxon>Actinomycetota</taxon>
        <taxon>Actinomycetes</taxon>
        <taxon>Pseudonocardiales</taxon>
        <taxon>Pseudonocardiaceae</taxon>
        <taxon>Prauserella</taxon>
    </lineage>
</organism>
<sequence length="137" mass="14618">MTESERSVRIERVGAGRYVAHNPDGATLPIGGDGFSPVELLLAAIGSCTAIDTDVATTRRTEPDSFTITVSGDKVSDRESGNRMENLAVTFAVRFPEGEAGDAARAMLPRTVALSHDKLCTVSRTVERGTPVRTIIE</sequence>
<protein>
    <submittedName>
        <fullName evidence="1">OsmC family protein</fullName>
    </submittedName>
</protein>
<keyword evidence="2" id="KW-1185">Reference proteome</keyword>
<evidence type="ECO:0000313" key="1">
    <source>
        <dbReference type="EMBL" id="MBK1783526.1"/>
    </source>
</evidence>
<dbReference type="Gene3D" id="3.30.300.20">
    <property type="match status" value="1"/>
</dbReference>
<dbReference type="Proteomes" id="UP000635245">
    <property type="component" value="Unassembled WGS sequence"/>
</dbReference>
<accession>A0A934QP63</accession>